<gene>
    <name evidence="1" type="ORF">MetexDRAFT_0193</name>
</gene>
<reference evidence="1 2" key="1">
    <citation type="submission" date="2011-09" db="EMBL/GenBank/DDBJ databases">
        <title>The draft genome of Methylobacterium extorquens DSM 13060.</title>
        <authorList>
            <consortium name="US DOE Joint Genome Institute (JGI-PGF)"/>
            <person name="Lucas S."/>
            <person name="Han J."/>
            <person name="Lapidus A."/>
            <person name="Cheng J.-F."/>
            <person name="Goodwin L."/>
            <person name="Pitluck S."/>
            <person name="Peters L."/>
            <person name="Land M.L."/>
            <person name="Hauser L."/>
            <person name="Koskimaki J."/>
            <person name="Halonen O."/>
            <person name="Pirttila A."/>
            <person name="Frank C."/>
            <person name="Woyke T.J."/>
        </authorList>
    </citation>
    <scope>NUCLEOTIDE SEQUENCE [LARGE SCALE GENOMIC DNA]</scope>
    <source>
        <strain evidence="1 2">DSM 13060</strain>
    </source>
</reference>
<dbReference type="AlphaFoldDB" id="H1KC31"/>
<protein>
    <submittedName>
        <fullName evidence="1">Uncharacterized protein</fullName>
    </submittedName>
</protein>
<sequence>MSRFPTDLEGLHRACLDWRGIDPDEACKECGGSGIKVYGDTSTWRGGVGGQSLTQDVCDHCWGSGNRLQPWMSHRRLAASATETRQGEDA</sequence>
<accession>H1KC31</accession>
<organism evidence="1 2">
    <name type="scientific">Methylorubrum extorquens DSM 13060</name>
    <dbReference type="NCBI Taxonomy" id="882800"/>
    <lineage>
        <taxon>Bacteria</taxon>
        <taxon>Pseudomonadati</taxon>
        <taxon>Pseudomonadota</taxon>
        <taxon>Alphaproteobacteria</taxon>
        <taxon>Hyphomicrobiales</taxon>
        <taxon>Methylobacteriaceae</taxon>
        <taxon>Methylorubrum</taxon>
    </lineage>
</organism>
<name>H1KC31_METEX</name>
<proteinExistence type="predicted"/>
<dbReference type="Proteomes" id="UP000004382">
    <property type="component" value="Unassembled WGS sequence"/>
</dbReference>
<dbReference type="EMBL" id="AGJK01000003">
    <property type="protein sequence ID" value="EHP94848.1"/>
    <property type="molecule type" value="Genomic_DNA"/>
</dbReference>
<evidence type="ECO:0000313" key="1">
    <source>
        <dbReference type="EMBL" id="EHP94848.1"/>
    </source>
</evidence>
<evidence type="ECO:0000313" key="2">
    <source>
        <dbReference type="Proteomes" id="UP000004382"/>
    </source>
</evidence>
<comment type="caution">
    <text evidence="1">The sequence shown here is derived from an EMBL/GenBank/DDBJ whole genome shotgun (WGS) entry which is preliminary data.</text>
</comment>